<evidence type="ECO:0000313" key="3">
    <source>
        <dbReference type="Proteomes" id="UP000274822"/>
    </source>
</evidence>
<proteinExistence type="predicted"/>
<sequence length="346" mass="37778">MERIRIAVWFLLVVAMYAPLVVAKTTEKYIAVGHYDFPYFSNHDLGTKNSSITKLVLVIHGIGRNAIDYYNLLYGIAQTANTLSKTAIVAPHFLCPSDNPKPPSHVLSFSCDGWLQGLASVNTNKIYSFTALDQLLTAGVAAFPHLTEILVAGHSAGGQTVQRYGASTTKGKTEVLGTPVKYVAANPGTYMYLDNKRVAHPAHQHLKSLCPAPGGNECHLTASDFVGPYWNADSCPGYNDGKYGLGKPEGYIASVGRDAVIHQFPKRNFTYLLGDLDTQLGNALDVSCEANATGYYRKQRGLIWEKYLYLTQKVSPTTQVFHIVPGCGHNDTCMFQSAAFLAEMNS</sequence>
<evidence type="ECO:0000256" key="1">
    <source>
        <dbReference type="SAM" id="SignalP"/>
    </source>
</evidence>
<dbReference type="InterPro" id="IPR029058">
    <property type="entry name" value="AB_hydrolase_fold"/>
</dbReference>
<dbReference type="EMBL" id="RBNJ01011552">
    <property type="protein sequence ID" value="RUS25972.1"/>
    <property type="molecule type" value="Genomic_DNA"/>
</dbReference>
<reference evidence="2 3" key="1">
    <citation type="journal article" date="2018" name="New Phytol.">
        <title>Phylogenomics of Endogonaceae and evolution of mycorrhizas within Mucoromycota.</title>
        <authorList>
            <person name="Chang Y."/>
            <person name="Desiro A."/>
            <person name="Na H."/>
            <person name="Sandor L."/>
            <person name="Lipzen A."/>
            <person name="Clum A."/>
            <person name="Barry K."/>
            <person name="Grigoriev I.V."/>
            <person name="Martin F.M."/>
            <person name="Stajich J.E."/>
            <person name="Smith M.E."/>
            <person name="Bonito G."/>
            <person name="Spatafora J.W."/>
        </authorList>
    </citation>
    <scope>NUCLEOTIDE SEQUENCE [LARGE SCALE GENOMIC DNA]</scope>
    <source>
        <strain evidence="2 3">AD002</strain>
    </source>
</reference>
<evidence type="ECO:0000313" key="2">
    <source>
        <dbReference type="EMBL" id="RUS25972.1"/>
    </source>
</evidence>
<dbReference type="Gene3D" id="3.40.50.1820">
    <property type="entry name" value="alpha/beta hydrolase"/>
    <property type="match status" value="1"/>
</dbReference>
<dbReference type="Proteomes" id="UP000274822">
    <property type="component" value="Unassembled WGS sequence"/>
</dbReference>
<gene>
    <name evidence="2" type="ORF">BC938DRAFT_471402</name>
</gene>
<protein>
    <recommendedName>
        <fullName evidence="4">Alpha/Beta hydrolase protein</fullName>
    </recommendedName>
</protein>
<keyword evidence="3" id="KW-1185">Reference proteome</keyword>
<keyword evidence="1" id="KW-0732">Signal</keyword>
<evidence type="ECO:0008006" key="4">
    <source>
        <dbReference type="Google" id="ProtNLM"/>
    </source>
</evidence>
<feature type="signal peptide" evidence="1">
    <location>
        <begin position="1"/>
        <end position="23"/>
    </location>
</feature>
<comment type="caution">
    <text evidence="2">The sequence shown here is derived from an EMBL/GenBank/DDBJ whole genome shotgun (WGS) entry which is preliminary data.</text>
</comment>
<dbReference type="PANTHER" id="PTHR35560:SF3">
    <property type="entry name" value="PEPTIDASE S9 PROLYL OLIGOPEPTIDASE CATALYTIC DOMAIN-CONTAINING PROTEIN"/>
    <property type="match status" value="1"/>
</dbReference>
<dbReference type="PANTHER" id="PTHR35560">
    <property type="entry name" value="BLL0132 PROTEIN"/>
    <property type="match status" value="1"/>
</dbReference>
<organism evidence="2 3">
    <name type="scientific">Jimgerdemannia flammicorona</name>
    <dbReference type="NCBI Taxonomy" id="994334"/>
    <lineage>
        <taxon>Eukaryota</taxon>
        <taxon>Fungi</taxon>
        <taxon>Fungi incertae sedis</taxon>
        <taxon>Mucoromycota</taxon>
        <taxon>Mucoromycotina</taxon>
        <taxon>Endogonomycetes</taxon>
        <taxon>Endogonales</taxon>
        <taxon>Endogonaceae</taxon>
        <taxon>Jimgerdemannia</taxon>
    </lineage>
</organism>
<accession>A0A433Q882</accession>
<dbReference type="AlphaFoldDB" id="A0A433Q882"/>
<feature type="chain" id="PRO_5019211597" description="Alpha/Beta hydrolase protein" evidence="1">
    <location>
        <begin position="24"/>
        <end position="346"/>
    </location>
</feature>
<dbReference type="SUPFAM" id="SSF53474">
    <property type="entry name" value="alpha/beta-Hydrolases"/>
    <property type="match status" value="1"/>
</dbReference>
<name>A0A433Q882_9FUNG</name>